<reference evidence="2" key="1">
    <citation type="submission" date="2018-06" db="EMBL/GenBank/DDBJ databases">
        <authorList>
            <person name="Zhirakovskaya E."/>
        </authorList>
    </citation>
    <scope>NUCLEOTIDE SEQUENCE</scope>
</reference>
<dbReference type="PANTHER" id="PTHR11092:SF0">
    <property type="entry name" value="EPIMERASE FAMILY PROTEIN SDR39U1"/>
    <property type="match status" value="1"/>
</dbReference>
<dbReference type="PANTHER" id="PTHR11092">
    <property type="entry name" value="SUGAR NUCLEOTIDE EPIMERASE RELATED"/>
    <property type="match status" value="1"/>
</dbReference>
<gene>
    <name evidence="2" type="ORF">MNBD_BACTEROID04-1104</name>
</gene>
<dbReference type="AlphaFoldDB" id="A0A3B0TY52"/>
<accession>A0A3B0TY52</accession>
<dbReference type="Gene3D" id="3.40.50.720">
    <property type="entry name" value="NAD(P)-binding Rossmann-like Domain"/>
    <property type="match status" value="1"/>
</dbReference>
<feature type="domain" description="NAD-dependent epimerase/dehydratase" evidence="1">
    <location>
        <begin position="4"/>
        <end position="118"/>
    </location>
</feature>
<dbReference type="InterPro" id="IPR001509">
    <property type="entry name" value="Epimerase_deHydtase"/>
</dbReference>
<evidence type="ECO:0000313" key="2">
    <source>
        <dbReference type="EMBL" id="VAW18387.1"/>
    </source>
</evidence>
<dbReference type="InterPro" id="IPR036291">
    <property type="entry name" value="NAD(P)-bd_dom_sf"/>
</dbReference>
<keyword evidence="2" id="KW-0131">Cell cycle</keyword>
<dbReference type="GO" id="GO:0051301">
    <property type="term" value="P:cell division"/>
    <property type="evidence" value="ECO:0007669"/>
    <property type="project" value="UniProtKB-KW"/>
</dbReference>
<dbReference type="SUPFAM" id="SSF51735">
    <property type="entry name" value="NAD(P)-binding Rossmann-fold domains"/>
    <property type="match status" value="1"/>
</dbReference>
<sequence>MYSILITGGTGLVGKHLSLLLQSKGYHVRILSRKYSKKTNIFYWNVNKNYIDLNAFKNVDYIIHLAGAGIANKRWSKSRKKELINSRVKTTNFLYKTVKELNHPLKGFIAASGIGFYGA</sequence>
<dbReference type="EMBL" id="UOER01000021">
    <property type="protein sequence ID" value="VAW18387.1"/>
    <property type="molecule type" value="Genomic_DNA"/>
</dbReference>
<protein>
    <submittedName>
        <fullName evidence="2">Cell division inhibitor</fullName>
    </submittedName>
</protein>
<feature type="non-terminal residue" evidence="2">
    <location>
        <position position="119"/>
    </location>
</feature>
<evidence type="ECO:0000259" key="1">
    <source>
        <dbReference type="Pfam" id="PF01370"/>
    </source>
</evidence>
<keyword evidence="2" id="KW-0132">Cell division</keyword>
<name>A0A3B0TY52_9ZZZZ</name>
<proteinExistence type="predicted"/>
<dbReference type="Pfam" id="PF01370">
    <property type="entry name" value="Epimerase"/>
    <property type="match status" value="1"/>
</dbReference>
<organism evidence="2">
    <name type="scientific">hydrothermal vent metagenome</name>
    <dbReference type="NCBI Taxonomy" id="652676"/>
    <lineage>
        <taxon>unclassified sequences</taxon>
        <taxon>metagenomes</taxon>
        <taxon>ecological metagenomes</taxon>
    </lineage>
</organism>